<keyword evidence="7" id="KW-0067">ATP-binding</keyword>
<keyword evidence="2" id="KW-0479">Metal-binding</keyword>
<dbReference type="InterPro" id="IPR006555">
    <property type="entry name" value="ATP-dep_Helicase_C"/>
</dbReference>
<evidence type="ECO:0000256" key="8">
    <source>
        <dbReference type="ARBA" id="ARBA00023004"/>
    </source>
</evidence>
<keyword evidence="11" id="KW-0234">DNA repair</keyword>
<dbReference type="PANTHER" id="PTHR11472:SF34">
    <property type="entry name" value="REGULATOR OF TELOMERE ELONGATION HELICASE 1"/>
    <property type="match status" value="1"/>
</dbReference>
<dbReference type="GO" id="GO:0006281">
    <property type="term" value="P:DNA repair"/>
    <property type="evidence" value="ECO:0007669"/>
    <property type="project" value="UniProtKB-KW"/>
</dbReference>
<evidence type="ECO:0000256" key="7">
    <source>
        <dbReference type="ARBA" id="ARBA00022840"/>
    </source>
</evidence>
<dbReference type="SMART" id="SM00487">
    <property type="entry name" value="DEXDc"/>
    <property type="match status" value="1"/>
</dbReference>
<evidence type="ECO:0000256" key="6">
    <source>
        <dbReference type="ARBA" id="ARBA00022806"/>
    </source>
</evidence>
<evidence type="ECO:0000259" key="13">
    <source>
        <dbReference type="PROSITE" id="PS51193"/>
    </source>
</evidence>
<dbReference type="InterPro" id="IPR014013">
    <property type="entry name" value="Helic_SF1/SF2_ATP-bd_DinG/Rad3"/>
</dbReference>
<dbReference type="InterPro" id="IPR027417">
    <property type="entry name" value="P-loop_NTPase"/>
</dbReference>
<dbReference type="InterPro" id="IPR042493">
    <property type="entry name" value="XPD_DNA_FeS"/>
</dbReference>
<dbReference type="GO" id="GO:0005524">
    <property type="term" value="F:ATP binding"/>
    <property type="evidence" value="ECO:0007669"/>
    <property type="project" value="UniProtKB-KW"/>
</dbReference>
<dbReference type="EMBL" id="JADFAQ010000018">
    <property type="protein sequence ID" value="MBE5728013.1"/>
    <property type="molecule type" value="Genomic_DNA"/>
</dbReference>
<dbReference type="Gene3D" id="1.10.30.20">
    <property type="entry name" value="Bacterial XPD DNA helicase, FeS cluster domain"/>
    <property type="match status" value="1"/>
</dbReference>
<evidence type="ECO:0000256" key="4">
    <source>
        <dbReference type="ARBA" id="ARBA00022763"/>
    </source>
</evidence>
<sequence length="589" mass="66040">MFSFPFKEMRPGQRDIIDNVIETVNSRSKLMINASTGLGKTAAVMLGALEASKQAGKRILVLTSKHTHQKIFYETIKSINLASNTNIKFVGVNGKQSMCLLDNSVDSSLFSEFCRVVREQGACRFYSNTYSKDRSLKPSALNAIQFDVSDPADCIDASRRFEVCPYEISMVYGKSADVVIANYSHAFNEEISNSFFSKLNISPQDTVLVIDEAHNLHSKVQDINSTSISLRTLERAHDEILKYGNAELAKKVKRMIDVIKDIRGEEAVDFSDLFSADDIGIIDDIIEAGESRSSIPPSFTLKRVVQLLLNSDESYLQYASNENERARLNIYSLDPSNKAKDIISRFNSAVLMSGTLKPMDVFADLLGIQDARRLDISDTFVDRNRLVINDTSVTSKFSHRDEQTSAIARNIKKLLIGMNGSSIIFFPSYDFMNRVAPLLGDSKDIIREKQKMTREEKESILHRLKSQNAVLLSVIGGNFSESIGIENNSVKLIVVVGVPFEPPSVRLKALQNYYQSKFGKGFEYAQVLPSMIKTMQAAGRGIRSERDRCTIILMDYRFSMFRKYLPSSTKFSSGDIIESIKSEALSDDR</sequence>
<keyword evidence="9" id="KW-0411">Iron-sulfur</keyword>
<dbReference type="SUPFAM" id="SSF52540">
    <property type="entry name" value="P-loop containing nucleoside triphosphate hydrolases"/>
    <property type="match status" value="1"/>
</dbReference>
<dbReference type="Pfam" id="PF06733">
    <property type="entry name" value="DEAD_2"/>
    <property type="match status" value="1"/>
</dbReference>
<dbReference type="SMART" id="SM00488">
    <property type="entry name" value="DEXDc2"/>
    <property type="match status" value="1"/>
</dbReference>
<dbReference type="InterPro" id="IPR006554">
    <property type="entry name" value="Helicase-like_DEXD_c2"/>
</dbReference>
<dbReference type="InterPro" id="IPR010614">
    <property type="entry name" value="RAD3-like_helicase_DEAD"/>
</dbReference>
<evidence type="ECO:0000256" key="5">
    <source>
        <dbReference type="ARBA" id="ARBA00022801"/>
    </source>
</evidence>
<evidence type="ECO:0000256" key="1">
    <source>
        <dbReference type="ARBA" id="ARBA00022485"/>
    </source>
</evidence>
<evidence type="ECO:0000313" key="14">
    <source>
        <dbReference type="EMBL" id="MBE5728013.1"/>
    </source>
</evidence>
<name>A0A8T3URZ1_9ARCH</name>
<keyword evidence="12" id="KW-0413">Isomerase</keyword>
<dbReference type="GO" id="GO:0003677">
    <property type="term" value="F:DNA binding"/>
    <property type="evidence" value="ECO:0007669"/>
    <property type="project" value="UniProtKB-KW"/>
</dbReference>
<keyword evidence="5" id="KW-0378">Hydrolase</keyword>
<gene>
    <name evidence="14" type="ORF">IHE50_01175</name>
</gene>
<evidence type="ECO:0000256" key="2">
    <source>
        <dbReference type="ARBA" id="ARBA00022723"/>
    </source>
</evidence>
<reference evidence="14 15" key="1">
    <citation type="submission" date="2020-09" db="EMBL/GenBank/DDBJ databases">
        <title>Genomic characterization of a novel Parvarchaeota family in acid mine drainage sediments.</title>
        <authorList>
            <person name="Luo Z.-H."/>
        </authorList>
    </citation>
    <scope>NUCLEOTIDE SEQUENCE [LARGE SCALE GENOMIC DNA]</scope>
    <source>
        <strain evidence="14">TL1-5_bins.178</strain>
    </source>
</reference>
<dbReference type="PANTHER" id="PTHR11472">
    <property type="entry name" value="DNA REPAIR DEAD HELICASE RAD3/XP-D SUBFAMILY MEMBER"/>
    <property type="match status" value="1"/>
</dbReference>
<keyword evidence="10" id="KW-0238">DNA-binding</keyword>
<proteinExistence type="predicted"/>
<keyword evidence="1" id="KW-0004">4Fe-4S</keyword>
<dbReference type="GO" id="GO:0016818">
    <property type="term" value="F:hydrolase activity, acting on acid anhydrides, in phosphorus-containing anhydrides"/>
    <property type="evidence" value="ECO:0007669"/>
    <property type="project" value="InterPro"/>
</dbReference>
<dbReference type="Gene3D" id="3.40.50.300">
    <property type="entry name" value="P-loop containing nucleotide triphosphate hydrolases"/>
    <property type="match status" value="2"/>
</dbReference>
<dbReference type="InterPro" id="IPR045028">
    <property type="entry name" value="DinG/Rad3-like"/>
</dbReference>
<evidence type="ECO:0000256" key="11">
    <source>
        <dbReference type="ARBA" id="ARBA00023204"/>
    </source>
</evidence>
<organism evidence="14 15">
    <name type="scientific">Candidatus Acidifodinimicrobium mancum</name>
    <dbReference type="NCBI Taxonomy" id="2898728"/>
    <lineage>
        <taxon>Archaea</taxon>
        <taxon>Candidatus Parvarchaeota</taxon>
        <taxon>Candidatus Acidifodinimicrobiaceae</taxon>
        <taxon>Candidatus Acidifodinimicrobium</taxon>
    </lineage>
</organism>
<keyword evidence="6 14" id="KW-0347">Helicase</keyword>
<evidence type="ECO:0000256" key="12">
    <source>
        <dbReference type="ARBA" id="ARBA00023235"/>
    </source>
</evidence>
<dbReference type="GO" id="GO:0046872">
    <property type="term" value="F:metal ion binding"/>
    <property type="evidence" value="ECO:0007669"/>
    <property type="project" value="UniProtKB-KW"/>
</dbReference>
<evidence type="ECO:0000313" key="15">
    <source>
        <dbReference type="Proteomes" id="UP000763484"/>
    </source>
</evidence>
<dbReference type="GO" id="GO:0051539">
    <property type="term" value="F:4 iron, 4 sulfur cluster binding"/>
    <property type="evidence" value="ECO:0007669"/>
    <property type="project" value="UniProtKB-KW"/>
</dbReference>
<evidence type="ECO:0000256" key="3">
    <source>
        <dbReference type="ARBA" id="ARBA00022741"/>
    </source>
</evidence>
<dbReference type="AlphaFoldDB" id="A0A8T3URZ1"/>
<dbReference type="Pfam" id="PF13307">
    <property type="entry name" value="Helicase_C_2"/>
    <property type="match status" value="1"/>
</dbReference>
<keyword evidence="4" id="KW-0227">DNA damage</keyword>
<comment type="caution">
    <text evidence="14">The sequence shown here is derived from an EMBL/GenBank/DDBJ whole genome shotgun (WGS) entry which is preliminary data.</text>
</comment>
<feature type="domain" description="Helicase ATP-binding" evidence="13">
    <location>
        <begin position="1"/>
        <end position="274"/>
    </location>
</feature>
<keyword evidence="8" id="KW-0408">Iron</keyword>
<keyword evidence="3" id="KW-0547">Nucleotide-binding</keyword>
<dbReference type="GO" id="GO:0043139">
    <property type="term" value="F:5'-3' DNA helicase activity"/>
    <property type="evidence" value="ECO:0007669"/>
    <property type="project" value="UniProtKB-EC"/>
</dbReference>
<accession>A0A8T3URZ1</accession>
<dbReference type="Gene3D" id="1.10.275.40">
    <property type="match status" value="1"/>
</dbReference>
<dbReference type="Proteomes" id="UP000763484">
    <property type="component" value="Unassembled WGS sequence"/>
</dbReference>
<dbReference type="InterPro" id="IPR014001">
    <property type="entry name" value="Helicase_ATP-bd"/>
</dbReference>
<dbReference type="PROSITE" id="PS51193">
    <property type="entry name" value="HELICASE_ATP_BIND_2"/>
    <property type="match status" value="1"/>
</dbReference>
<evidence type="ECO:0000256" key="9">
    <source>
        <dbReference type="ARBA" id="ARBA00023014"/>
    </source>
</evidence>
<dbReference type="SMART" id="SM00491">
    <property type="entry name" value="HELICc2"/>
    <property type="match status" value="1"/>
</dbReference>
<evidence type="ECO:0000256" key="10">
    <source>
        <dbReference type="ARBA" id="ARBA00023125"/>
    </source>
</evidence>
<protein>
    <submittedName>
        <fullName evidence="14">ATP-dependent DNA helicase</fullName>
    </submittedName>
</protein>